<feature type="region of interest" description="Disordered" evidence="1">
    <location>
        <begin position="20"/>
        <end position="39"/>
    </location>
</feature>
<dbReference type="AlphaFoldDB" id="A0A835H4R3"/>
<proteinExistence type="predicted"/>
<dbReference type="OrthoDB" id="784295at2759"/>
<dbReference type="PANTHER" id="PTHR46327:SF2">
    <property type="entry name" value="SEQUENCE-SPECIFIC DNA BINDING TRANSCRIPTION FACTOR"/>
    <property type="match status" value="1"/>
</dbReference>
<keyword evidence="4" id="KW-1185">Reference proteome</keyword>
<dbReference type="Pfam" id="PF13837">
    <property type="entry name" value="Myb_DNA-bind_4"/>
    <property type="match status" value="1"/>
</dbReference>
<accession>A0A835H4R3</accession>
<evidence type="ECO:0000256" key="1">
    <source>
        <dbReference type="SAM" id="MobiDB-lite"/>
    </source>
</evidence>
<dbReference type="InterPro" id="IPR044822">
    <property type="entry name" value="Myb_DNA-bind_4"/>
</dbReference>
<sequence length="224" mass="25227">MESNGVKAGMLGLEMPLHSLHQQNHPSSHNFNSNPHQQQYSNQQHQQMVSFTAHDTNHNTHPPQYVKSTYPTCTTKAKQPQQQQMAFSDEDEPGCTADDGSGDGRKRGSPWHRVKWTDNMVRLLIMVVFYIGDDACPEGNETQGMSKKKSGAMLQKKGKWKSVSKAMMEKGFSVSPQQCEDKFNDLNKRYKRVNDILGKGTAWRCVLIIIVVELLVPISPVKGQ</sequence>
<dbReference type="Gene3D" id="1.10.10.60">
    <property type="entry name" value="Homeodomain-like"/>
    <property type="match status" value="1"/>
</dbReference>
<evidence type="ECO:0000313" key="4">
    <source>
        <dbReference type="Proteomes" id="UP000631114"/>
    </source>
</evidence>
<reference evidence="3 4" key="1">
    <citation type="submission" date="2020-10" db="EMBL/GenBank/DDBJ databases">
        <title>The Coptis chinensis genome and diversification of protoberbering-type alkaloids.</title>
        <authorList>
            <person name="Wang B."/>
            <person name="Shu S."/>
            <person name="Song C."/>
            <person name="Liu Y."/>
        </authorList>
    </citation>
    <scope>NUCLEOTIDE SEQUENCE [LARGE SCALE GENOMIC DNA]</scope>
    <source>
        <strain evidence="3">HL-2020</strain>
        <tissue evidence="3">Leaf</tissue>
    </source>
</reference>
<name>A0A835H4R3_9MAGN</name>
<protein>
    <recommendedName>
        <fullName evidence="2">Myb/SANT-like DNA-binding domain-containing protein</fullName>
    </recommendedName>
</protein>
<feature type="compositionally biased region" description="Low complexity" evidence="1">
    <location>
        <begin position="21"/>
        <end position="39"/>
    </location>
</feature>
<dbReference type="Proteomes" id="UP000631114">
    <property type="component" value="Unassembled WGS sequence"/>
</dbReference>
<evidence type="ECO:0000313" key="3">
    <source>
        <dbReference type="EMBL" id="KAF9591737.1"/>
    </source>
</evidence>
<gene>
    <name evidence="3" type="ORF">IFM89_006083</name>
</gene>
<dbReference type="PANTHER" id="PTHR46327">
    <property type="entry name" value="F16F4.11 PROTEIN-RELATED"/>
    <property type="match status" value="1"/>
</dbReference>
<evidence type="ECO:0000259" key="2">
    <source>
        <dbReference type="Pfam" id="PF13837"/>
    </source>
</evidence>
<feature type="region of interest" description="Disordered" evidence="1">
    <location>
        <begin position="76"/>
        <end position="111"/>
    </location>
</feature>
<feature type="domain" description="Myb/SANT-like DNA-binding" evidence="2">
    <location>
        <begin position="113"/>
        <end position="204"/>
    </location>
</feature>
<comment type="caution">
    <text evidence="3">The sequence shown here is derived from an EMBL/GenBank/DDBJ whole genome shotgun (WGS) entry which is preliminary data.</text>
</comment>
<feature type="compositionally biased region" description="Polar residues" evidence="1">
    <location>
        <begin position="76"/>
        <end position="86"/>
    </location>
</feature>
<organism evidence="3 4">
    <name type="scientific">Coptis chinensis</name>
    <dbReference type="NCBI Taxonomy" id="261450"/>
    <lineage>
        <taxon>Eukaryota</taxon>
        <taxon>Viridiplantae</taxon>
        <taxon>Streptophyta</taxon>
        <taxon>Embryophyta</taxon>
        <taxon>Tracheophyta</taxon>
        <taxon>Spermatophyta</taxon>
        <taxon>Magnoliopsida</taxon>
        <taxon>Ranunculales</taxon>
        <taxon>Ranunculaceae</taxon>
        <taxon>Coptidoideae</taxon>
        <taxon>Coptis</taxon>
    </lineage>
</organism>
<dbReference type="EMBL" id="JADFTS010000008">
    <property type="protein sequence ID" value="KAF9591737.1"/>
    <property type="molecule type" value="Genomic_DNA"/>
</dbReference>